<evidence type="ECO:0000256" key="3">
    <source>
        <dbReference type="ARBA" id="ARBA00023002"/>
    </source>
</evidence>
<dbReference type="Proteomes" id="UP000700596">
    <property type="component" value="Unassembled WGS sequence"/>
</dbReference>
<dbReference type="GO" id="GO:0071949">
    <property type="term" value="F:FAD binding"/>
    <property type="evidence" value="ECO:0007669"/>
    <property type="project" value="InterPro"/>
</dbReference>
<sequence>MPLEVLISGGGIAGPCFAWWLSQLPDTTITILERAPEPRTSGQAVDIRAAGVQVIRKMGLEETIKSKHTTEEGLSFVDENGKAIASFPSTGDAGNQSMTSEFEILRGDLAEVFYDATKDRVKYVFDEYLTGLEEKGDKVKATFANHLPPKEYDLVVGADGMISKTRQISFGLGENEDNYLRRLGQFCAFFTIPRIESDTRWAVWYNAPRGRLILIRPDRYGSTRCYIAVTDWNLSRFDEIKSTIRQGVESQMAWLEAEFKDVGWQKERVITGMKTSQDFYMQEIAQVKMEKFVQGRVALLGDAGYCPSPISGMGTTTAVVAAYVLAGEIAKLSDDIPTALRNYQAVLKPFIQQVQTLPPGAPQILNPQTTYGITTLQYALGFASSGWIRSAALKIAAWLPQSKKWALPDYT</sequence>
<protein>
    <recommendedName>
        <fullName evidence="4">FAD-binding domain-containing protein</fullName>
    </recommendedName>
</protein>
<dbReference type="PANTHER" id="PTHR46865:SF2">
    <property type="entry name" value="MONOOXYGENASE"/>
    <property type="match status" value="1"/>
</dbReference>
<evidence type="ECO:0000259" key="4">
    <source>
        <dbReference type="Pfam" id="PF01494"/>
    </source>
</evidence>
<keyword evidence="3" id="KW-0560">Oxidoreductase</keyword>
<organism evidence="5 6">
    <name type="scientific">Dendryphion nanum</name>
    <dbReference type="NCBI Taxonomy" id="256645"/>
    <lineage>
        <taxon>Eukaryota</taxon>
        <taxon>Fungi</taxon>
        <taxon>Dikarya</taxon>
        <taxon>Ascomycota</taxon>
        <taxon>Pezizomycotina</taxon>
        <taxon>Dothideomycetes</taxon>
        <taxon>Pleosporomycetidae</taxon>
        <taxon>Pleosporales</taxon>
        <taxon>Torulaceae</taxon>
        <taxon>Dendryphion</taxon>
    </lineage>
</organism>
<dbReference type="PRINTS" id="PR00420">
    <property type="entry name" value="RNGMNOXGNASE"/>
</dbReference>
<feature type="domain" description="FAD-binding" evidence="4">
    <location>
        <begin position="4"/>
        <end position="354"/>
    </location>
</feature>
<dbReference type="Gene3D" id="3.50.50.60">
    <property type="entry name" value="FAD/NAD(P)-binding domain"/>
    <property type="match status" value="1"/>
</dbReference>
<dbReference type="EMBL" id="JAGMWT010000004">
    <property type="protein sequence ID" value="KAH7130036.1"/>
    <property type="molecule type" value="Genomic_DNA"/>
</dbReference>
<dbReference type="Pfam" id="PF01494">
    <property type="entry name" value="FAD_binding_3"/>
    <property type="match status" value="1"/>
</dbReference>
<proteinExistence type="predicted"/>
<keyword evidence="6" id="KW-1185">Reference proteome</keyword>
<accession>A0A9P9IRQ6</accession>
<dbReference type="InterPro" id="IPR051704">
    <property type="entry name" value="FAD_aromatic-hydroxylase"/>
</dbReference>
<keyword evidence="1" id="KW-0285">Flavoprotein</keyword>
<dbReference type="InterPro" id="IPR036188">
    <property type="entry name" value="FAD/NAD-bd_sf"/>
</dbReference>
<dbReference type="AlphaFoldDB" id="A0A9P9IRQ6"/>
<reference evidence="5" key="1">
    <citation type="journal article" date="2021" name="Nat. Commun.">
        <title>Genetic determinants of endophytism in the Arabidopsis root mycobiome.</title>
        <authorList>
            <person name="Mesny F."/>
            <person name="Miyauchi S."/>
            <person name="Thiergart T."/>
            <person name="Pickel B."/>
            <person name="Atanasova L."/>
            <person name="Karlsson M."/>
            <person name="Huettel B."/>
            <person name="Barry K.W."/>
            <person name="Haridas S."/>
            <person name="Chen C."/>
            <person name="Bauer D."/>
            <person name="Andreopoulos W."/>
            <person name="Pangilinan J."/>
            <person name="LaButti K."/>
            <person name="Riley R."/>
            <person name="Lipzen A."/>
            <person name="Clum A."/>
            <person name="Drula E."/>
            <person name="Henrissat B."/>
            <person name="Kohler A."/>
            <person name="Grigoriev I.V."/>
            <person name="Martin F.M."/>
            <person name="Hacquard S."/>
        </authorList>
    </citation>
    <scope>NUCLEOTIDE SEQUENCE</scope>
    <source>
        <strain evidence="5">MPI-CAGE-CH-0243</strain>
    </source>
</reference>
<gene>
    <name evidence="5" type="ORF">B0J11DRAFT_577589</name>
</gene>
<evidence type="ECO:0000256" key="2">
    <source>
        <dbReference type="ARBA" id="ARBA00022827"/>
    </source>
</evidence>
<dbReference type="SUPFAM" id="SSF51905">
    <property type="entry name" value="FAD/NAD(P)-binding domain"/>
    <property type="match status" value="1"/>
</dbReference>
<dbReference type="InterPro" id="IPR002938">
    <property type="entry name" value="FAD-bd"/>
</dbReference>
<dbReference type="Gene3D" id="3.30.9.10">
    <property type="entry name" value="D-Amino Acid Oxidase, subunit A, domain 2"/>
    <property type="match status" value="1"/>
</dbReference>
<keyword evidence="2" id="KW-0274">FAD</keyword>
<dbReference type="OrthoDB" id="655030at2759"/>
<dbReference type="GO" id="GO:0016491">
    <property type="term" value="F:oxidoreductase activity"/>
    <property type="evidence" value="ECO:0007669"/>
    <property type="project" value="UniProtKB-KW"/>
</dbReference>
<name>A0A9P9IRQ6_9PLEO</name>
<evidence type="ECO:0000256" key="1">
    <source>
        <dbReference type="ARBA" id="ARBA00022630"/>
    </source>
</evidence>
<dbReference type="PANTHER" id="PTHR46865">
    <property type="entry name" value="OXIDOREDUCTASE-RELATED"/>
    <property type="match status" value="1"/>
</dbReference>
<comment type="caution">
    <text evidence="5">The sequence shown here is derived from an EMBL/GenBank/DDBJ whole genome shotgun (WGS) entry which is preliminary data.</text>
</comment>
<evidence type="ECO:0000313" key="5">
    <source>
        <dbReference type="EMBL" id="KAH7130036.1"/>
    </source>
</evidence>
<evidence type="ECO:0000313" key="6">
    <source>
        <dbReference type="Proteomes" id="UP000700596"/>
    </source>
</evidence>